<evidence type="ECO:0000313" key="3">
    <source>
        <dbReference type="Proteomes" id="UP000092600"/>
    </source>
</evidence>
<dbReference type="EMBL" id="LSRQ01002674">
    <property type="protein sequence ID" value="OAY73505.1"/>
    <property type="molecule type" value="Genomic_DNA"/>
</dbReference>
<sequence length="144" mass="15701">MRSTVKTDTRVEKTLMRPVMTADIREASAPNPRVLRAGRVTSPPADHERHDELRAVAPAHQGRPRVLHGLGRLASLHQVLELRGDVIGAPHASQHGPGLVLVAPVDERVGGVREEEGPHRHDQRRHHGQASPRASPAPLDLPIP</sequence>
<dbReference type="AlphaFoldDB" id="A0A199V9N1"/>
<feature type="region of interest" description="Disordered" evidence="1">
    <location>
        <begin position="27"/>
        <end position="49"/>
    </location>
</feature>
<organism evidence="2 3">
    <name type="scientific">Ananas comosus</name>
    <name type="common">Pineapple</name>
    <name type="synonym">Ananas ananas</name>
    <dbReference type="NCBI Taxonomy" id="4615"/>
    <lineage>
        <taxon>Eukaryota</taxon>
        <taxon>Viridiplantae</taxon>
        <taxon>Streptophyta</taxon>
        <taxon>Embryophyta</taxon>
        <taxon>Tracheophyta</taxon>
        <taxon>Spermatophyta</taxon>
        <taxon>Magnoliopsida</taxon>
        <taxon>Liliopsida</taxon>
        <taxon>Poales</taxon>
        <taxon>Bromeliaceae</taxon>
        <taxon>Bromelioideae</taxon>
        <taxon>Ananas</taxon>
    </lineage>
</organism>
<accession>A0A199V9N1</accession>
<evidence type="ECO:0000313" key="2">
    <source>
        <dbReference type="EMBL" id="OAY73505.1"/>
    </source>
</evidence>
<reference evidence="2 3" key="1">
    <citation type="journal article" date="2016" name="DNA Res.">
        <title>The draft genome of MD-2 pineapple using hybrid error correction of long reads.</title>
        <authorList>
            <person name="Redwan R.M."/>
            <person name="Saidin A."/>
            <person name="Kumar S.V."/>
        </authorList>
    </citation>
    <scope>NUCLEOTIDE SEQUENCE [LARGE SCALE GENOMIC DNA]</scope>
    <source>
        <strain evidence="3">cv. MD2</strain>
        <tissue evidence="2">Leaf</tissue>
    </source>
</reference>
<dbReference type="Proteomes" id="UP000092600">
    <property type="component" value="Unassembled WGS sequence"/>
</dbReference>
<gene>
    <name evidence="2" type="ORF">ACMD2_19195</name>
</gene>
<feature type="region of interest" description="Disordered" evidence="1">
    <location>
        <begin position="107"/>
        <end position="144"/>
    </location>
</feature>
<evidence type="ECO:0000256" key="1">
    <source>
        <dbReference type="SAM" id="MobiDB-lite"/>
    </source>
</evidence>
<name>A0A199V9N1_ANACO</name>
<comment type="caution">
    <text evidence="2">The sequence shown here is derived from an EMBL/GenBank/DDBJ whole genome shotgun (WGS) entry which is preliminary data.</text>
</comment>
<protein>
    <submittedName>
        <fullName evidence="2">Uncharacterized protein</fullName>
    </submittedName>
</protein>
<feature type="compositionally biased region" description="Basic and acidic residues" evidence="1">
    <location>
        <begin position="107"/>
        <end position="120"/>
    </location>
</feature>
<proteinExistence type="predicted"/>